<reference evidence="2" key="1">
    <citation type="journal article" date="2014" name="Front. Microbiol.">
        <title>High frequency of phylogenetically diverse reductive dehalogenase-homologous genes in deep subseafloor sedimentary metagenomes.</title>
        <authorList>
            <person name="Kawai M."/>
            <person name="Futagami T."/>
            <person name="Toyoda A."/>
            <person name="Takaki Y."/>
            <person name="Nishi S."/>
            <person name="Hori S."/>
            <person name="Arai W."/>
            <person name="Tsubouchi T."/>
            <person name="Morono Y."/>
            <person name="Uchiyama I."/>
            <person name="Ito T."/>
            <person name="Fujiyama A."/>
            <person name="Inagaki F."/>
            <person name="Takami H."/>
        </authorList>
    </citation>
    <scope>NUCLEOTIDE SEQUENCE</scope>
    <source>
        <strain evidence="2">Expedition CK06-06</strain>
    </source>
</reference>
<proteinExistence type="predicted"/>
<evidence type="ECO:0000313" key="2">
    <source>
        <dbReference type="EMBL" id="GAH24087.1"/>
    </source>
</evidence>
<comment type="caution">
    <text evidence="2">The sequence shown here is derived from an EMBL/GenBank/DDBJ whole genome shotgun (WGS) entry which is preliminary data.</text>
</comment>
<feature type="non-terminal residue" evidence="2">
    <location>
        <position position="109"/>
    </location>
</feature>
<sequence>IATFAILFAFFLLYNFNLTGTISIATYPIAEGEFKVVDREAAGVVDNMLSIIHGWVDNGRKNIRTLLGEYFLVPTGIFIPIAALLGLIVFKDKWRWVLLANFALLVLLY</sequence>
<dbReference type="EMBL" id="BART01039868">
    <property type="protein sequence ID" value="GAH24087.1"/>
    <property type="molecule type" value="Genomic_DNA"/>
</dbReference>
<keyword evidence="1" id="KW-0472">Membrane</keyword>
<accession>X1DV57</accession>
<feature type="transmembrane region" description="Helical" evidence="1">
    <location>
        <begin position="70"/>
        <end position="90"/>
    </location>
</feature>
<feature type="non-terminal residue" evidence="2">
    <location>
        <position position="1"/>
    </location>
</feature>
<evidence type="ECO:0000256" key="1">
    <source>
        <dbReference type="SAM" id="Phobius"/>
    </source>
</evidence>
<name>X1DV57_9ZZZZ</name>
<keyword evidence="1" id="KW-1133">Transmembrane helix</keyword>
<gene>
    <name evidence="2" type="ORF">S01H4_65267</name>
</gene>
<protein>
    <submittedName>
        <fullName evidence="2">Uncharacterized protein</fullName>
    </submittedName>
</protein>
<organism evidence="2">
    <name type="scientific">marine sediment metagenome</name>
    <dbReference type="NCBI Taxonomy" id="412755"/>
    <lineage>
        <taxon>unclassified sequences</taxon>
        <taxon>metagenomes</taxon>
        <taxon>ecological metagenomes</taxon>
    </lineage>
</organism>
<dbReference type="AlphaFoldDB" id="X1DV57"/>
<keyword evidence="1" id="KW-0812">Transmembrane</keyword>